<feature type="compositionally biased region" description="Basic residues" evidence="1">
    <location>
        <begin position="120"/>
        <end position="134"/>
    </location>
</feature>
<proteinExistence type="predicted"/>
<evidence type="ECO:0000313" key="3">
    <source>
        <dbReference type="Proteomes" id="UP000008710"/>
    </source>
</evidence>
<accession>Q0SJF0</accession>
<organism evidence="2 3">
    <name type="scientific">Rhodococcus jostii (strain RHA1)</name>
    <dbReference type="NCBI Taxonomy" id="101510"/>
    <lineage>
        <taxon>Bacteria</taxon>
        <taxon>Bacillati</taxon>
        <taxon>Actinomycetota</taxon>
        <taxon>Actinomycetes</taxon>
        <taxon>Mycobacteriales</taxon>
        <taxon>Nocardiaceae</taxon>
        <taxon>Rhodococcus</taxon>
    </lineage>
</organism>
<dbReference type="AlphaFoldDB" id="Q0SJF0"/>
<feature type="region of interest" description="Disordered" evidence="1">
    <location>
        <begin position="119"/>
        <end position="150"/>
    </location>
</feature>
<dbReference type="Proteomes" id="UP000008710">
    <property type="component" value="Chromosome"/>
</dbReference>
<evidence type="ECO:0000256" key="1">
    <source>
        <dbReference type="SAM" id="MobiDB-lite"/>
    </source>
</evidence>
<dbReference type="HOGENOM" id="CLU_1739107_0_0_11"/>
<gene>
    <name evidence="2" type="ordered locus">RHA1_ro00500</name>
</gene>
<dbReference type="KEGG" id="rha:RHA1_ro00500"/>
<sequence>MFPTFVKSTARVATATPAPRIAGSIKRHTGLRAAICVGATIPLALFGHGIASAAGTVEIYGNAGEVDVYVTDGTPGENCLVNDNGYTFGGVVDDAGYLDFYIPAEPGDHQVTVACDPQRRLRPMGHGRTHRPRTRTGPGPSPRTCPGLLG</sequence>
<evidence type="ECO:0000313" key="2">
    <source>
        <dbReference type="EMBL" id="ABG92336.1"/>
    </source>
</evidence>
<dbReference type="EMBL" id="CP000431">
    <property type="protein sequence ID" value="ABG92336.1"/>
    <property type="molecule type" value="Genomic_DNA"/>
</dbReference>
<name>Q0SJF0_RHOJR</name>
<reference evidence="3" key="1">
    <citation type="journal article" date="2006" name="Proc. Natl. Acad. Sci. U.S.A.">
        <title>The complete genome of Rhodococcus sp. RHA1 provides insights into a catabolic powerhouse.</title>
        <authorList>
            <person name="McLeod M.P."/>
            <person name="Warren R.L."/>
            <person name="Hsiao W.W.L."/>
            <person name="Araki N."/>
            <person name="Myhre M."/>
            <person name="Fernandes C."/>
            <person name="Miyazawa D."/>
            <person name="Wong W."/>
            <person name="Lillquist A.L."/>
            <person name="Wang D."/>
            <person name="Dosanjh M."/>
            <person name="Hara H."/>
            <person name="Petrescu A."/>
            <person name="Morin R.D."/>
            <person name="Yang G."/>
            <person name="Stott J.M."/>
            <person name="Schein J.E."/>
            <person name="Shin H."/>
            <person name="Smailus D."/>
            <person name="Siddiqui A.S."/>
            <person name="Marra M.A."/>
            <person name="Jones S.J.M."/>
            <person name="Holt R."/>
            <person name="Brinkman F.S.L."/>
            <person name="Miyauchi K."/>
            <person name="Fukuda M."/>
            <person name="Davies J.E."/>
            <person name="Mohn W.W."/>
            <person name="Eltis L.D."/>
        </authorList>
    </citation>
    <scope>NUCLEOTIDE SEQUENCE [LARGE SCALE GENOMIC DNA]</scope>
    <source>
        <strain evidence="3">RHA1</strain>
    </source>
</reference>
<protein>
    <submittedName>
        <fullName evidence="2">Uncharacterized protein</fullName>
    </submittedName>
</protein>
<feature type="compositionally biased region" description="Low complexity" evidence="1">
    <location>
        <begin position="135"/>
        <end position="150"/>
    </location>
</feature>